<evidence type="ECO:0000313" key="3">
    <source>
        <dbReference type="EMBL" id="TXH87725.1"/>
    </source>
</evidence>
<accession>A0A5C7SYC0</accession>
<keyword evidence="2" id="KW-0472">Membrane</keyword>
<dbReference type="EMBL" id="SSFD01000082">
    <property type="protein sequence ID" value="TXH87725.1"/>
    <property type="molecule type" value="Genomic_DNA"/>
</dbReference>
<dbReference type="AlphaFoldDB" id="A0A5C7SYC0"/>
<evidence type="ECO:0000256" key="1">
    <source>
        <dbReference type="SAM" id="MobiDB-lite"/>
    </source>
</evidence>
<feature type="region of interest" description="Disordered" evidence="1">
    <location>
        <begin position="1"/>
        <end position="24"/>
    </location>
</feature>
<name>A0A5C7SYC0_THASP</name>
<keyword evidence="2" id="KW-1133">Transmembrane helix</keyword>
<organism evidence="3 4">
    <name type="scientific">Thauera aminoaromatica</name>
    <dbReference type="NCBI Taxonomy" id="164330"/>
    <lineage>
        <taxon>Bacteria</taxon>
        <taxon>Pseudomonadati</taxon>
        <taxon>Pseudomonadota</taxon>
        <taxon>Betaproteobacteria</taxon>
        <taxon>Rhodocyclales</taxon>
        <taxon>Zoogloeaceae</taxon>
        <taxon>Thauera</taxon>
    </lineage>
</organism>
<evidence type="ECO:0000256" key="2">
    <source>
        <dbReference type="SAM" id="Phobius"/>
    </source>
</evidence>
<dbReference type="Proteomes" id="UP000321192">
    <property type="component" value="Unassembled WGS sequence"/>
</dbReference>
<comment type="caution">
    <text evidence="3">The sequence shown here is derived from an EMBL/GenBank/DDBJ whole genome shotgun (WGS) entry which is preliminary data.</text>
</comment>
<gene>
    <name evidence="3" type="ORF">E6Q80_05990</name>
</gene>
<feature type="transmembrane region" description="Helical" evidence="2">
    <location>
        <begin position="103"/>
        <end position="125"/>
    </location>
</feature>
<feature type="transmembrane region" description="Helical" evidence="2">
    <location>
        <begin position="77"/>
        <end position="97"/>
    </location>
</feature>
<evidence type="ECO:0000313" key="4">
    <source>
        <dbReference type="Proteomes" id="UP000321192"/>
    </source>
</evidence>
<protein>
    <submittedName>
        <fullName evidence="3">Uncharacterized protein</fullName>
    </submittedName>
</protein>
<sequence>MPRHPQKPHRPSSADQRSGERFGERMARAHRTRDELANNAWLRFLCEVSTAWDSAKNEASLERIRAAVQAGARKRRLARLGLAMLQALLALFWEMLLAVSFPLVALLIQVVVQLCIYAFMAYVIYKLLTVW</sequence>
<keyword evidence="2" id="KW-0812">Transmembrane</keyword>
<proteinExistence type="predicted"/>
<reference evidence="3 4" key="1">
    <citation type="submission" date="2018-09" db="EMBL/GenBank/DDBJ databases">
        <title>Metagenome Assembled Genomes from an Advanced Water Purification Facility.</title>
        <authorList>
            <person name="Stamps B.W."/>
            <person name="Spear J.R."/>
        </authorList>
    </citation>
    <scope>NUCLEOTIDE SEQUENCE [LARGE SCALE GENOMIC DNA]</scope>
    <source>
        <strain evidence="3">Bin_27_1</strain>
    </source>
</reference>
<feature type="compositionally biased region" description="Basic residues" evidence="1">
    <location>
        <begin position="1"/>
        <end position="10"/>
    </location>
</feature>
<dbReference type="RefSeq" id="WP_276657600.1">
    <property type="nucleotide sequence ID" value="NZ_SSFD01000082.1"/>
</dbReference>